<accession>A0A0T5XDT7</accession>
<dbReference type="InterPro" id="IPR016067">
    <property type="entry name" value="S-AdoMet_deCO2ase_core"/>
</dbReference>
<keyword evidence="7 10" id="KW-0456">Lyase</keyword>
<gene>
    <name evidence="10" type="primary">speH</name>
    <name evidence="12" type="ORF">HMPREF1705_03134</name>
</gene>
<feature type="modified residue" description="Pyruvic acid (Ser); by autocatalysis" evidence="10">
    <location>
        <position position="62"/>
    </location>
</feature>
<name>A0A0T5XDT7_9BACT</name>
<evidence type="ECO:0000256" key="6">
    <source>
        <dbReference type="ARBA" id="ARBA00023145"/>
    </source>
</evidence>
<evidence type="ECO:0000313" key="12">
    <source>
        <dbReference type="EMBL" id="KRT35877.1"/>
    </source>
</evidence>
<dbReference type="AlphaFoldDB" id="A0A0T5XDT7"/>
<dbReference type="PANTHER" id="PTHR33866:SF2">
    <property type="entry name" value="S-ADENOSYLMETHIONINE DECARBOXYLASE PROENZYME"/>
    <property type="match status" value="1"/>
</dbReference>
<evidence type="ECO:0000256" key="7">
    <source>
        <dbReference type="ARBA" id="ARBA00023239"/>
    </source>
</evidence>
<feature type="active site" description="Proton acceptor; for processing activity" evidence="10">
    <location>
        <position position="67"/>
    </location>
</feature>
<dbReference type="Pfam" id="PF02675">
    <property type="entry name" value="AdoMet_dc"/>
    <property type="match status" value="1"/>
</dbReference>
<dbReference type="InterPro" id="IPR017716">
    <property type="entry name" value="S-AdoMet_deCOase_pro-enz"/>
</dbReference>
<evidence type="ECO:0000256" key="2">
    <source>
        <dbReference type="ARBA" id="ARBA00022793"/>
    </source>
</evidence>
<keyword evidence="6 10" id="KW-0865">Zymogen</keyword>
<evidence type="ECO:0000256" key="1">
    <source>
        <dbReference type="ARBA" id="ARBA00022691"/>
    </source>
</evidence>
<evidence type="ECO:0000256" key="5">
    <source>
        <dbReference type="ARBA" id="ARBA00023115"/>
    </source>
</evidence>
<evidence type="ECO:0000256" key="11">
    <source>
        <dbReference type="SAM" id="MobiDB-lite"/>
    </source>
</evidence>
<reference evidence="13" key="1">
    <citation type="submission" date="2012-09" db="EMBL/GenBank/DDBJ databases">
        <authorList>
            <person name="Weinstock G."/>
            <person name="Sodergren E."/>
            <person name="Clifton S."/>
            <person name="Fulton L."/>
            <person name="Fulton B."/>
            <person name="Courtney L."/>
            <person name="Fronick C."/>
            <person name="Harrison M."/>
            <person name="Strong C."/>
            <person name="Farmer C."/>
            <person name="Delehaunty K."/>
            <person name="Markovic C."/>
            <person name="Hall O."/>
            <person name="Minx P."/>
            <person name="Tomlinson C."/>
            <person name="Mitreva M."/>
            <person name="Nelson J."/>
            <person name="Hou S."/>
            <person name="Wollam A."/>
            <person name="Pepin K.H."/>
            <person name="Johnson M."/>
            <person name="Bhonagiri V."/>
            <person name="Nash W.E."/>
            <person name="Suruliraj S."/>
            <person name="Warren W."/>
            <person name="Chinwalla A."/>
            <person name="Mardis E.R."/>
            <person name="Wilson R.K."/>
        </authorList>
    </citation>
    <scope>NUCLEOTIDE SEQUENCE [LARGE SCALE GENOMIC DNA]</scope>
    <source>
        <strain evidence="13">OS1</strain>
    </source>
</reference>
<comment type="pathway">
    <text evidence="10">Amine and polyamine biosynthesis; S-adenosylmethioninamine biosynthesis; S-adenosylmethioninamine from S-adenosyl-L-methionine: step 1/1.</text>
</comment>
<evidence type="ECO:0000313" key="13">
    <source>
        <dbReference type="Proteomes" id="UP000005273"/>
    </source>
</evidence>
<dbReference type="SUPFAM" id="SSF56276">
    <property type="entry name" value="S-adenosylmethionine decarboxylase"/>
    <property type="match status" value="1"/>
</dbReference>
<keyword evidence="8 10" id="KW-0704">Schiff base</keyword>
<comment type="cofactor">
    <cofactor evidence="10">
        <name>pyruvate</name>
        <dbReference type="ChEBI" id="CHEBI:15361"/>
    </cofactor>
    <text evidence="10">Binds 1 pyruvoyl group covalently per subunit.</text>
</comment>
<dbReference type="eggNOG" id="COG1586">
    <property type="taxonomic scope" value="Bacteria"/>
</dbReference>
<feature type="active site" description="Proton donor; for catalytic activity" evidence="10">
    <location>
        <position position="82"/>
    </location>
</feature>
<keyword evidence="3 10" id="KW-0068">Autocatalytic cleavage</keyword>
<comment type="subunit">
    <text evidence="10">Heterotetramer of two alpha and two beta chains arranged as a dimer of alpha/beta heterodimers.</text>
</comment>
<keyword evidence="1 10" id="KW-0949">S-adenosyl-L-methionine</keyword>
<comment type="similarity">
    <text evidence="10">Belongs to the prokaryotic AdoMetDC family. Type 1 subfamily.</text>
</comment>
<evidence type="ECO:0000256" key="3">
    <source>
        <dbReference type="ARBA" id="ARBA00022813"/>
    </source>
</evidence>
<sequence length="151" mass="17170">MNPRGHHYIVEASGCAEVIGEVDKMQEILVEAARRANAQVWAVSFHRFPPNGVSGVVVISESHLSLHTWPELEYMALDIYTCGSDTRPDVAVDYVLEKVKAKHTHVTEITRGLDDGDREFYHSLITWEEQLRQNDDGQKDKKPKSKDQEIL</sequence>
<dbReference type="Proteomes" id="UP000005273">
    <property type="component" value="Unassembled WGS sequence"/>
</dbReference>
<dbReference type="Gene3D" id="3.30.160.750">
    <property type="match status" value="1"/>
</dbReference>
<dbReference type="InterPro" id="IPR042286">
    <property type="entry name" value="AdoMetDC_C"/>
</dbReference>
<dbReference type="EC" id="4.1.1.50" evidence="10"/>
<evidence type="ECO:0000256" key="8">
    <source>
        <dbReference type="ARBA" id="ARBA00023270"/>
    </source>
</evidence>
<dbReference type="HAMAP" id="MF_00464">
    <property type="entry name" value="AdoMetDC_1"/>
    <property type="match status" value="1"/>
</dbReference>
<dbReference type="STRING" id="592015.HMPREF1705_03134"/>
<dbReference type="InterPro" id="IPR003826">
    <property type="entry name" value="AdoMetDC_fam_prok"/>
</dbReference>
<evidence type="ECO:0000256" key="4">
    <source>
        <dbReference type="ARBA" id="ARBA00023066"/>
    </source>
</evidence>
<comment type="caution">
    <text evidence="12">The sequence shown here is derived from an EMBL/GenBank/DDBJ whole genome shotgun (WGS) entry which is preliminary data.</text>
</comment>
<comment type="PTM">
    <text evidence="10">Is synthesized initially as an inactive proenzyme. Formation of the active enzyme involves a self-maturation process in which the active site pyruvoyl group is generated from an internal serine residue via an autocatalytic post-translational modification. Two non-identical subunits are generated from the proenzyme in this reaction, and the pyruvate is formed at the N-terminus of the alpha chain, which is derived from the carboxyl end of the proenzyme. The post-translation cleavage follows an unusual pathway, termed non-hydrolytic serinolysis, in which the side chain hydroxyl group of the serine supplies its oxygen atom to form the C-terminus of the beta chain, while the remainder of the serine residue undergoes an oxidative deamination to produce ammonia and the pyruvoyl group blocking the N-terminus of the alpha chain.</text>
</comment>
<keyword evidence="13" id="KW-1185">Reference proteome</keyword>
<evidence type="ECO:0000256" key="9">
    <source>
        <dbReference type="ARBA" id="ARBA00023317"/>
    </source>
</evidence>
<feature type="region of interest" description="Disordered" evidence="11">
    <location>
        <begin position="132"/>
        <end position="151"/>
    </location>
</feature>
<keyword evidence="2 10" id="KW-0210">Decarboxylase</keyword>
<dbReference type="UniPathway" id="UPA00331">
    <property type="reaction ID" value="UER00451"/>
</dbReference>
<feature type="chain" id="PRO_5023524655" description="S-adenosylmethionine decarboxylase alpha chain" evidence="10">
    <location>
        <begin position="62"/>
        <end position="151"/>
    </location>
</feature>
<comment type="function">
    <text evidence="10">Catalyzes the decarboxylation of S-adenosylmethionine to S-adenosylmethioninamine (dcAdoMet), the propylamine donor required for the synthesis of the polyamines spermine and spermidine from the diamine putrescine.</text>
</comment>
<feature type="site" description="Cleavage (non-hydrolytic); by autolysis" evidence="10">
    <location>
        <begin position="61"/>
        <end position="62"/>
    </location>
</feature>
<dbReference type="NCBIfam" id="TIGR03330">
    <property type="entry name" value="SAM_DCase_Bsu"/>
    <property type="match status" value="1"/>
</dbReference>
<evidence type="ECO:0000256" key="10">
    <source>
        <dbReference type="HAMAP-Rule" id="MF_00464"/>
    </source>
</evidence>
<keyword evidence="5 10" id="KW-0620">Polyamine biosynthesis</keyword>
<feature type="chain" id="PRO_5023524654" description="S-adenosylmethionine decarboxylase beta chain" evidence="10">
    <location>
        <begin position="1"/>
        <end position="61"/>
    </location>
</feature>
<keyword evidence="4 10" id="KW-0745">Spermidine biosynthesis</keyword>
<dbReference type="RefSeq" id="WP_057940833.1">
    <property type="nucleotide sequence ID" value="NZ_ACJX03000001.1"/>
</dbReference>
<dbReference type="EMBL" id="ACJX03000001">
    <property type="protein sequence ID" value="KRT35877.1"/>
    <property type="molecule type" value="Genomic_DNA"/>
</dbReference>
<dbReference type="Gene3D" id="3.30.360.110">
    <property type="entry name" value="S-adenosylmethionine decarboxylase domain"/>
    <property type="match status" value="1"/>
</dbReference>
<dbReference type="OrthoDB" id="9793120at2"/>
<dbReference type="GO" id="GO:0004014">
    <property type="term" value="F:adenosylmethionine decarboxylase activity"/>
    <property type="evidence" value="ECO:0007669"/>
    <property type="project" value="UniProtKB-UniRule"/>
</dbReference>
<dbReference type="InterPro" id="IPR042284">
    <property type="entry name" value="AdoMetDC_N"/>
</dbReference>
<organism evidence="12 13">
    <name type="scientific">Acetomicrobium hydrogeniformans ATCC BAA-1850</name>
    <dbReference type="NCBI Taxonomy" id="592015"/>
    <lineage>
        <taxon>Bacteria</taxon>
        <taxon>Thermotogati</taxon>
        <taxon>Synergistota</taxon>
        <taxon>Synergistia</taxon>
        <taxon>Synergistales</taxon>
        <taxon>Acetomicrobiaceae</taxon>
        <taxon>Acetomicrobium</taxon>
    </lineage>
</organism>
<feature type="active site" description="Schiff-base intermediate with substrate; via pyruvic acid" evidence="10">
    <location>
        <position position="62"/>
    </location>
</feature>
<dbReference type="PANTHER" id="PTHR33866">
    <property type="entry name" value="S-ADENOSYLMETHIONINE DECARBOXYLASE PROENZYME"/>
    <property type="match status" value="1"/>
</dbReference>
<dbReference type="GO" id="GO:0008295">
    <property type="term" value="P:spermidine biosynthetic process"/>
    <property type="evidence" value="ECO:0007669"/>
    <property type="project" value="UniProtKB-UniRule"/>
</dbReference>
<dbReference type="GO" id="GO:0005829">
    <property type="term" value="C:cytosol"/>
    <property type="evidence" value="ECO:0007669"/>
    <property type="project" value="TreeGrafter"/>
</dbReference>
<protein>
    <recommendedName>
        <fullName evidence="10">S-adenosylmethionine decarboxylase proenzyme</fullName>
        <shortName evidence="10">AdoMetDC</shortName>
        <shortName evidence="10">SAMDC</shortName>
        <ecNumber evidence="10">4.1.1.50</ecNumber>
    </recommendedName>
    <component>
        <recommendedName>
            <fullName evidence="10">S-adenosylmethionine decarboxylase beta chain</fullName>
        </recommendedName>
    </component>
    <component>
        <recommendedName>
            <fullName evidence="10">S-adenosylmethionine decarboxylase alpha chain</fullName>
        </recommendedName>
    </component>
</protein>
<keyword evidence="9 10" id="KW-0670">Pyruvate</keyword>
<proteinExistence type="inferred from homology"/>
<comment type="catalytic activity">
    <reaction evidence="10">
        <text>S-adenosyl-L-methionine + H(+) = S-adenosyl 3-(methylsulfanyl)propylamine + CO2</text>
        <dbReference type="Rhea" id="RHEA:15981"/>
        <dbReference type="ChEBI" id="CHEBI:15378"/>
        <dbReference type="ChEBI" id="CHEBI:16526"/>
        <dbReference type="ChEBI" id="CHEBI:57443"/>
        <dbReference type="ChEBI" id="CHEBI:59789"/>
        <dbReference type="EC" id="4.1.1.50"/>
    </reaction>
</comment>